<evidence type="ECO:0000313" key="3">
    <source>
        <dbReference type="Proteomes" id="UP001499951"/>
    </source>
</evidence>
<feature type="signal peptide" evidence="1">
    <location>
        <begin position="1"/>
        <end position="18"/>
    </location>
</feature>
<feature type="chain" id="PRO_5046215868" description="Lipoprotein" evidence="1">
    <location>
        <begin position="19"/>
        <end position="219"/>
    </location>
</feature>
<keyword evidence="1" id="KW-0732">Signal</keyword>
<gene>
    <name evidence="2" type="ORF">GCM10008942_01010</name>
</gene>
<reference evidence="2 3" key="1">
    <citation type="journal article" date="2019" name="Int. J. Syst. Evol. Microbiol.">
        <title>The Global Catalogue of Microorganisms (GCM) 10K type strain sequencing project: providing services to taxonomists for standard genome sequencing and annotation.</title>
        <authorList>
            <consortium name="The Broad Institute Genomics Platform"/>
            <consortium name="The Broad Institute Genome Sequencing Center for Infectious Disease"/>
            <person name="Wu L."/>
            <person name="Ma J."/>
        </authorList>
    </citation>
    <scope>NUCLEOTIDE SEQUENCE [LARGE SCALE GENOMIC DNA]</scope>
    <source>
        <strain evidence="2 3">JCM 15089</strain>
    </source>
</reference>
<evidence type="ECO:0008006" key="4">
    <source>
        <dbReference type="Google" id="ProtNLM"/>
    </source>
</evidence>
<keyword evidence="3" id="KW-1185">Reference proteome</keyword>
<sequence>MRFTWFAALCLAAVSAHAADDPMAGYVGNTSIAVDNAGNSVRVFYRADNVFAARSGDRASNGTWAITSGQLCLTQEATQTVPGKTACVPVEPHQLGDVWIHGARRITLVPGRALTDTPETLAALAALSRVGNTIVAKDPDGTVTRIYWRPDHTFSATRPDWKTEGTWKVEGSSLFLHYNIPRPNMGSDEEMKNATPRKVGEVWGMADRQVTLVAGEQLQ</sequence>
<protein>
    <recommendedName>
        <fullName evidence="4">Lipoprotein</fullName>
    </recommendedName>
</protein>
<comment type="caution">
    <text evidence="2">The sequence shown here is derived from an EMBL/GenBank/DDBJ whole genome shotgun (WGS) entry which is preliminary data.</text>
</comment>
<dbReference type="RefSeq" id="WP_166930363.1">
    <property type="nucleotide sequence ID" value="NZ_BAAADD010000001.1"/>
</dbReference>
<evidence type="ECO:0000256" key="1">
    <source>
        <dbReference type="SAM" id="SignalP"/>
    </source>
</evidence>
<accession>A0ABN1E0D3</accession>
<evidence type="ECO:0000313" key="2">
    <source>
        <dbReference type="EMBL" id="GAA0556339.1"/>
    </source>
</evidence>
<dbReference type="Proteomes" id="UP001499951">
    <property type="component" value="Unassembled WGS sequence"/>
</dbReference>
<dbReference type="EMBL" id="BAAADD010000001">
    <property type="protein sequence ID" value="GAA0556339.1"/>
    <property type="molecule type" value="Genomic_DNA"/>
</dbReference>
<proteinExistence type="predicted"/>
<organism evidence="2 3">
    <name type="scientific">Rhizomicrobium electricum</name>
    <dbReference type="NCBI Taxonomy" id="480070"/>
    <lineage>
        <taxon>Bacteria</taxon>
        <taxon>Pseudomonadati</taxon>
        <taxon>Pseudomonadota</taxon>
        <taxon>Alphaproteobacteria</taxon>
        <taxon>Micropepsales</taxon>
        <taxon>Micropepsaceae</taxon>
        <taxon>Rhizomicrobium</taxon>
    </lineage>
</organism>
<name>A0ABN1E0D3_9PROT</name>